<dbReference type="EMBL" id="BSYO01000029">
    <property type="protein sequence ID" value="GMH25399.1"/>
    <property type="molecule type" value="Genomic_DNA"/>
</dbReference>
<sequence>MACFQGKFCVTVFGLLVGLGFSQIPGLVPCWLDEVVFSRQLGLTWYAYSGGYGKAVWLLALADVDGWPGLTHCAANYGRPSAVSSSSSTILVPSCNVLRVTQHPFPNLPPSFVADSVSASSKQPMAPNLTMEPVSSPPPTSWSSGVKQSSEGGKSSLCYFPPEVLRNDIEIEASGLSKDVGSHSILAFEASLLPGMETSAGTLKASWSSVVKQGMPGSNPSSDSLILGMLDGSSPLKFFHPNKIEDGVASITPLLRFSLKVSADVELLSSIKLCLGPDSNMEKKSHVEVAIRYQWKPLKCRLYRKFGHTSSQCNNSTKSSKVELSSKKLEDLLPAPSIWDAPVGISKVGSALESSFSPAVGDGQLGDIDLSHHEAKNLCDSNPMPPSLKPANVVYELEPDASSFTPLDKAPTEKVVWFAPKILSTEAASNAYHSRKMAPCSDISHPIVLHRSNLDLKDSLEAPVDAVPKLASPPSCSSCGCSN</sequence>
<dbReference type="AlphaFoldDB" id="A0AAD3TAG5"/>
<evidence type="ECO:0000313" key="3">
    <source>
        <dbReference type="Proteomes" id="UP001279734"/>
    </source>
</evidence>
<evidence type="ECO:0008006" key="4">
    <source>
        <dbReference type="Google" id="ProtNLM"/>
    </source>
</evidence>
<comment type="caution">
    <text evidence="2">The sequence shown here is derived from an EMBL/GenBank/DDBJ whole genome shotgun (WGS) entry which is preliminary data.</text>
</comment>
<protein>
    <recommendedName>
        <fullName evidence="4">DUF4283 domain-containing protein</fullName>
    </recommendedName>
</protein>
<evidence type="ECO:0000256" key="1">
    <source>
        <dbReference type="SAM" id="MobiDB-lite"/>
    </source>
</evidence>
<dbReference type="Proteomes" id="UP001279734">
    <property type="component" value="Unassembled WGS sequence"/>
</dbReference>
<feature type="region of interest" description="Disordered" evidence="1">
    <location>
        <begin position="123"/>
        <end position="154"/>
    </location>
</feature>
<proteinExistence type="predicted"/>
<reference evidence="2" key="1">
    <citation type="submission" date="2023-05" db="EMBL/GenBank/DDBJ databases">
        <title>Nepenthes gracilis genome sequencing.</title>
        <authorList>
            <person name="Fukushima K."/>
        </authorList>
    </citation>
    <scope>NUCLEOTIDE SEQUENCE</scope>
    <source>
        <strain evidence="2">SING2019-196</strain>
    </source>
</reference>
<organism evidence="2 3">
    <name type="scientific">Nepenthes gracilis</name>
    <name type="common">Slender pitcher plant</name>
    <dbReference type="NCBI Taxonomy" id="150966"/>
    <lineage>
        <taxon>Eukaryota</taxon>
        <taxon>Viridiplantae</taxon>
        <taxon>Streptophyta</taxon>
        <taxon>Embryophyta</taxon>
        <taxon>Tracheophyta</taxon>
        <taxon>Spermatophyta</taxon>
        <taxon>Magnoliopsida</taxon>
        <taxon>eudicotyledons</taxon>
        <taxon>Gunneridae</taxon>
        <taxon>Pentapetalae</taxon>
        <taxon>Caryophyllales</taxon>
        <taxon>Nepenthaceae</taxon>
        <taxon>Nepenthes</taxon>
    </lineage>
</organism>
<evidence type="ECO:0000313" key="2">
    <source>
        <dbReference type="EMBL" id="GMH25399.1"/>
    </source>
</evidence>
<accession>A0AAD3TAG5</accession>
<name>A0AAD3TAG5_NEPGR</name>
<gene>
    <name evidence="2" type="ORF">Nepgr_027242</name>
</gene>
<keyword evidence="3" id="KW-1185">Reference proteome</keyword>